<dbReference type="SUPFAM" id="SSF56784">
    <property type="entry name" value="HAD-like"/>
    <property type="match status" value="1"/>
</dbReference>
<dbReference type="Pfam" id="PF13419">
    <property type="entry name" value="HAD_2"/>
    <property type="match status" value="1"/>
</dbReference>
<dbReference type="RefSeq" id="XP_069306963.1">
    <property type="nucleotide sequence ID" value="XM_069451067.1"/>
</dbReference>
<keyword evidence="3" id="KW-1185">Reference proteome</keyword>
<proteinExistence type="predicted"/>
<gene>
    <name evidence="2" type="ORF">ACET3X_004919</name>
</gene>
<dbReference type="Gene3D" id="1.10.150.750">
    <property type="match status" value="1"/>
</dbReference>
<evidence type="ECO:0000313" key="2">
    <source>
        <dbReference type="EMBL" id="KAL1796379.1"/>
    </source>
</evidence>
<sequence>MFKLTDFKLLSFDVYGTLIDWEAGALTALQPHLKKSGQENMDRKHIMQVMHKVEARVEKEYGHLKYSEVLAMVLPEMCEQLGLEKPSEEESKEFGASVGHWPGFPDIPSALERLSKYFKLVVLSNVDRDSFKLGNANGLKGFKFDAVYTAQDIGSYKPDLRNFEYMLSKVKEQFGIEKHEVLQTAQSQYHDHHPAKDMGIKSSWIYRPGAVMGNRNDPVYNWKFDTLAEMADAVEKEAAEQGR</sequence>
<dbReference type="GeneID" id="96085241"/>
<name>A0ABR3UKK8_9PLEO</name>
<dbReference type="Gene3D" id="3.40.50.1000">
    <property type="entry name" value="HAD superfamily/HAD-like"/>
    <property type="match status" value="1"/>
</dbReference>
<reference evidence="2 3" key="1">
    <citation type="submission" date="2024-09" db="EMBL/GenBank/DDBJ databases">
        <title>T2T genomes of carrot and Alternaria dauci and their utility for understanding host-pathogen interaction during carrot leaf blight disease.</title>
        <authorList>
            <person name="Liu W."/>
            <person name="Xu S."/>
            <person name="Ou C."/>
            <person name="Liu X."/>
            <person name="Zhuang F."/>
            <person name="Deng X.W."/>
        </authorList>
    </citation>
    <scope>NUCLEOTIDE SEQUENCE [LARGE SCALE GENOMIC DNA]</scope>
    <source>
        <strain evidence="2 3">A2016</strain>
    </source>
</reference>
<comment type="caution">
    <text evidence="2">The sequence shown here is derived from an EMBL/GenBank/DDBJ whole genome shotgun (WGS) entry which is preliminary data.</text>
</comment>
<dbReference type="InterPro" id="IPR041492">
    <property type="entry name" value="HAD_2"/>
</dbReference>
<dbReference type="InterPro" id="IPR023214">
    <property type="entry name" value="HAD_sf"/>
</dbReference>
<dbReference type="EMBL" id="JBHGVX010000004">
    <property type="protein sequence ID" value="KAL1796379.1"/>
    <property type="molecule type" value="Genomic_DNA"/>
</dbReference>
<evidence type="ECO:0000256" key="1">
    <source>
        <dbReference type="ARBA" id="ARBA00022801"/>
    </source>
</evidence>
<dbReference type="PANTHER" id="PTHR43316">
    <property type="entry name" value="HYDROLASE, HALOACID DELAHOGENASE-RELATED"/>
    <property type="match status" value="1"/>
</dbReference>
<dbReference type="InterPro" id="IPR051540">
    <property type="entry name" value="S-2-haloacid_dehalogenase"/>
</dbReference>
<evidence type="ECO:0000313" key="3">
    <source>
        <dbReference type="Proteomes" id="UP001578633"/>
    </source>
</evidence>
<evidence type="ECO:0008006" key="4">
    <source>
        <dbReference type="Google" id="ProtNLM"/>
    </source>
</evidence>
<organism evidence="2 3">
    <name type="scientific">Alternaria dauci</name>
    <dbReference type="NCBI Taxonomy" id="48095"/>
    <lineage>
        <taxon>Eukaryota</taxon>
        <taxon>Fungi</taxon>
        <taxon>Dikarya</taxon>
        <taxon>Ascomycota</taxon>
        <taxon>Pezizomycotina</taxon>
        <taxon>Dothideomycetes</taxon>
        <taxon>Pleosporomycetidae</taxon>
        <taxon>Pleosporales</taxon>
        <taxon>Pleosporineae</taxon>
        <taxon>Pleosporaceae</taxon>
        <taxon>Alternaria</taxon>
        <taxon>Alternaria sect. Porri</taxon>
    </lineage>
</organism>
<protein>
    <recommendedName>
        <fullName evidence="4">Haloacid dehalogenase</fullName>
    </recommendedName>
</protein>
<dbReference type="NCBIfam" id="TIGR01493">
    <property type="entry name" value="HAD-SF-IA-v2"/>
    <property type="match status" value="1"/>
</dbReference>
<dbReference type="InterPro" id="IPR006439">
    <property type="entry name" value="HAD-SF_hydro_IA"/>
</dbReference>
<accession>A0ABR3UKK8</accession>
<keyword evidence="1" id="KW-0378">Hydrolase</keyword>
<dbReference type="Proteomes" id="UP001578633">
    <property type="component" value="Chromosome 4"/>
</dbReference>
<dbReference type="PANTHER" id="PTHR43316:SF9">
    <property type="entry name" value="ACID DEHALOGENASE, PUTATIVE (AFU_ORTHOLOGUE AFUA_6G14460)-RELATED"/>
    <property type="match status" value="1"/>
</dbReference>
<dbReference type="InterPro" id="IPR036412">
    <property type="entry name" value="HAD-like_sf"/>
</dbReference>